<accession>A0A0F9ALY5</accession>
<dbReference type="EMBL" id="LAZR01041990">
    <property type="protein sequence ID" value="KKL10614.1"/>
    <property type="molecule type" value="Genomic_DNA"/>
</dbReference>
<sequence length="59" mass="7234">MSINIYECGLCKKNPYRGIRKGMREHLRKEHLKKRKLANFEDSKGRTTHQPWWKVMEFK</sequence>
<evidence type="ECO:0000313" key="1">
    <source>
        <dbReference type="EMBL" id="KKL10614.1"/>
    </source>
</evidence>
<name>A0A0F9ALY5_9ZZZZ</name>
<dbReference type="AlphaFoldDB" id="A0A0F9ALY5"/>
<comment type="caution">
    <text evidence="1">The sequence shown here is derived from an EMBL/GenBank/DDBJ whole genome shotgun (WGS) entry which is preliminary data.</text>
</comment>
<gene>
    <name evidence="1" type="ORF">LCGC14_2554050</name>
</gene>
<protein>
    <submittedName>
        <fullName evidence="1">Uncharacterized protein</fullName>
    </submittedName>
</protein>
<proteinExistence type="predicted"/>
<reference evidence="1" key="1">
    <citation type="journal article" date="2015" name="Nature">
        <title>Complex archaea that bridge the gap between prokaryotes and eukaryotes.</title>
        <authorList>
            <person name="Spang A."/>
            <person name="Saw J.H."/>
            <person name="Jorgensen S.L."/>
            <person name="Zaremba-Niedzwiedzka K."/>
            <person name="Martijn J."/>
            <person name="Lind A.E."/>
            <person name="van Eijk R."/>
            <person name="Schleper C."/>
            <person name="Guy L."/>
            <person name="Ettema T.J."/>
        </authorList>
    </citation>
    <scope>NUCLEOTIDE SEQUENCE</scope>
</reference>
<organism evidence="1">
    <name type="scientific">marine sediment metagenome</name>
    <dbReference type="NCBI Taxonomy" id="412755"/>
    <lineage>
        <taxon>unclassified sequences</taxon>
        <taxon>metagenomes</taxon>
        <taxon>ecological metagenomes</taxon>
    </lineage>
</organism>